<evidence type="ECO:0000256" key="1">
    <source>
        <dbReference type="SAM" id="MobiDB-lite"/>
    </source>
</evidence>
<gene>
    <name evidence="2" type="ORF">RDV84_03170</name>
</gene>
<evidence type="ECO:0000313" key="3">
    <source>
        <dbReference type="Proteomes" id="UP001229313"/>
    </source>
</evidence>
<dbReference type="EMBL" id="CP133568">
    <property type="protein sequence ID" value="WMT03860.1"/>
    <property type="molecule type" value="Genomic_DNA"/>
</dbReference>
<organism evidence="2 3">
    <name type="scientific">Lysobacter yananisis</name>
    <dbReference type="NCBI Taxonomy" id="1003114"/>
    <lineage>
        <taxon>Bacteria</taxon>
        <taxon>Pseudomonadati</taxon>
        <taxon>Pseudomonadota</taxon>
        <taxon>Gammaproteobacteria</taxon>
        <taxon>Lysobacterales</taxon>
        <taxon>Lysobacteraceae</taxon>
        <taxon>Lysobacter</taxon>
    </lineage>
</organism>
<evidence type="ECO:0008006" key="4">
    <source>
        <dbReference type="Google" id="ProtNLM"/>
    </source>
</evidence>
<keyword evidence="3" id="KW-1185">Reference proteome</keyword>
<feature type="compositionally biased region" description="Low complexity" evidence="1">
    <location>
        <begin position="449"/>
        <end position="464"/>
    </location>
</feature>
<dbReference type="Proteomes" id="UP001229313">
    <property type="component" value="Chromosome"/>
</dbReference>
<proteinExistence type="predicted"/>
<protein>
    <recommendedName>
        <fullName evidence="4">Hemolysin</fullName>
    </recommendedName>
</protein>
<reference evidence="2 3" key="1">
    <citation type="submission" date="2023-08" db="EMBL/GenBank/DDBJ databases">
        <title>The whole genome sequence of Lysobacter yananisis.</title>
        <authorList>
            <person name="Sun H."/>
        </authorList>
    </citation>
    <scope>NUCLEOTIDE SEQUENCE [LARGE SCALE GENOMIC DNA]</scope>
    <source>
        <strain evidence="2 3">SNNU513</strain>
    </source>
</reference>
<evidence type="ECO:0000313" key="2">
    <source>
        <dbReference type="EMBL" id="WMT03860.1"/>
    </source>
</evidence>
<feature type="region of interest" description="Disordered" evidence="1">
    <location>
        <begin position="305"/>
        <end position="333"/>
    </location>
</feature>
<feature type="compositionally biased region" description="Basic and acidic residues" evidence="1">
    <location>
        <begin position="314"/>
        <end position="324"/>
    </location>
</feature>
<name>A0ABY9P9V6_9GAMM</name>
<dbReference type="RefSeq" id="WP_309152413.1">
    <property type="nucleotide sequence ID" value="NZ_CP133568.1"/>
</dbReference>
<accession>A0ABY9P9V6</accession>
<sequence length="476" mass="50628">MAKPLPSQLRTIVGAFASQPGIPPGAARDVEAAIASSPYLAAVMVDAANQRALKRIDVSIEKHEGGHYDKESGTVFLSADSFTNKTFKEQTRLDIITSTLGHETGHALTANARSLELQRFSHDVGAALNDGVGNASYVDLTRESQRYLDFTRRDEALAELVGLNALASRVSGGQADRFDKSEFLVRAAATTSCVKVAEGTNKATLAPGISLRDDGMQLTGNRFKSAAVEAVAACHYDQSATLGRHGDSNYRNYYGPQVLTTIASAHADAAVGTTRAVPEVRLDLHRLKLDLGQIERNGVDLDTPSNRFGFTDTSHGKPELKMVRDTSSGMDKAPKDTVAERAAPMRADHPGHPDHAAFEMFHRAAQADGRWSQTEARNLAAAGLAAVKADPTVGANLSGVMIGMGADGRTNLIGYASPHGPAGPHHHLAIDADSAARAHAQTSLERVEQLNQQQARQQAQAPTQGPDGPTGPRMTR</sequence>
<feature type="region of interest" description="Disordered" evidence="1">
    <location>
        <begin position="436"/>
        <end position="476"/>
    </location>
</feature>